<sequence>MPQEYIEIDSGSDDGLSANKSRPPLLPPAKNTTRFTAVAAVSSSFGSNDIAWDTLDDGWIDKILKEGAAAAAGGYVTSNAPIACHSGANNTYHAWTSSLGSQNGGVVDLSASRTPSPVRARPSFPPVASSSRHAQDHLAQILGIASNGLSSSPVNMDSTLQALLAGNSRNVGNGKGKQRATYETPAAVPLKQVQPQRPPPTQSSQIDVFTSPSIVPPPKIRVSSAEVEIVEIADSPIASTRTHNVLALAGPSIQPNGLLADKSSRSRKSSTSEDDDTDEDGYALDFTGVKRDKGKRRADDVVDKADLFEALYGDVVRPVNPLKRTRTSVDGLSPPSHNRLLGATRSLSVLPGAGASLLAGTNAPTTAAEKKAESARLKKIKVTQAERIKAEKALEKEREKRRVLAEREARKKDIEVNRLRASKSETVREVTVHISPELENRGSPIATAIPLLRERLAEKESSMSLLPVPDPDDPAQRDQVDGSTLHVPGLVKVKRWITAEFDTEKRRFVAVNDGEEYWQDQLPYVIIITAKELVEKMVAGKYDKSKGLVAWLSSMKRKLGLTRSATDTYANTPIGAAPASTPGSQTSRCEIMLMIHGMKAYYSKTNGAKSKEFAEKVRSHMTGQAVPRVSSDAVGRSAGESSGETNVPDKEEVEKELVKLQLIHRCFQVCVENKMDSMEWLYNIAGDIAIRPREQNVEISKSFLPNSQIQNSHLPFSTRDVPKKGDGPFSTFKLILEEITGVTESGAEGIAEQWKSFRNLMEAYEHMERRKQKGEIGQKEIEHMLSTCVVKALTTGVANARPLGMAVSKHVYKAFRGKDPESIDN</sequence>
<keyword evidence="2" id="KW-1185">Reference proteome</keyword>
<evidence type="ECO:0000313" key="2">
    <source>
        <dbReference type="Proteomes" id="UP001227268"/>
    </source>
</evidence>
<reference evidence="1" key="1">
    <citation type="submission" date="2023-04" db="EMBL/GenBank/DDBJ databases">
        <title>Draft Genome sequencing of Naganishia species isolated from polar environments using Oxford Nanopore Technology.</title>
        <authorList>
            <person name="Leo P."/>
            <person name="Venkateswaran K."/>
        </authorList>
    </citation>
    <scope>NUCLEOTIDE SEQUENCE</scope>
    <source>
        <strain evidence="1">MNA-CCFEE 5423</strain>
    </source>
</reference>
<comment type="caution">
    <text evidence="1">The sequence shown here is derived from an EMBL/GenBank/DDBJ whole genome shotgun (WGS) entry which is preliminary data.</text>
</comment>
<gene>
    <name evidence="1" type="ORF">QFC21_004767</name>
</gene>
<organism evidence="1 2">
    <name type="scientific">Naganishia friedmannii</name>
    <dbReference type="NCBI Taxonomy" id="89922"/>
    <lineage>
        <taxon>Eukaryota</taxon>
        <taxon>Fungi</taxon>
        <taxon>Dikarya</taxon>
        <taxon>Basidiomycota</taxon>
        <taxon>Agaricomycotina</taxon>
        <taxon>Tremellomycetes</taxon>
        <taxon>Filobasidiales</taxon>
        <taxon>Filobasidiaceae</taxon>
        <taxon>Naganishia</taxon>
    </lineage>
</organism>
<protein>
    <submittedName>
        <fullName evidence="1">Uncharacterized protein</fullName>
    </submittedName>
</protein>
<proteinExistence type="predicted"/>
<evidence type="ECO:0000313" key="1">
    <source>
        <dbReference type="EMBL" id="KAJ9097729.1"/>
    </source>
</evidence>
<dbReference type="Proteomes" id="UP001227268">
    <property type="component" value="Unassembled WGS sequence"/>
</dbReference>
<name>A0ACC2VEY8_9TREE</name>
<dbReference type="EMBL" id="JASBWT010000016">
    <property type="protein sequence ID" value="KAJ9097729.1"/>
    <property type="molecule type" value="Genomic_DNA"/>
</dbReference>
<accession>A0ACC2VEY8</accession>